<dbReference type="SUPFAM" id="SSF56112">
    <property type="entry name" value="Protein kinase-like (PK-like)"/>
    <property type="match status" value="1"/>
</dbReference>
<accession>A0A9D2LVR0</accession>
<evidence type="ECO:0000256" key="1">
    <source>
        <dbReference type="ARBA" id="ARBA00009670"/>
    </source>
</evidence>
<feature type="domain" description="ABC1 atypical kinase-like" evidence="3">
    <location>
        <begin position="71"/>
        <end position="312"/>
    </location>
</feature>
<organism evidence="4 5">
    <name type="scientific">Candidatus Blautia faecavium</name>
    <dbReference type="NCBI Taxonomy" id="2838487"/>
    <lineage>
        <taxon>Bacteria</taxon>
        <taxon>Bacillati</taxon>
        <taxon>Bacillota</taxon>
        <taxon>Clostridia</taxon>
        <taxon>Lachnospirales</taxon>
        <taxon>Lachnospiraceae</taxon>
        <taxon>Blautia</taxon>
    </lineage>
</organism>
<dbReference type="PANTHER" id="PTHR10566:SF113">
    <property type="entry name" value="PROTEIN ACTIVITY OF BC1 COMPLEX KINASE 7, CHLOROPLASTIC"/>
    <property type="match status" value="1"/>
</dbReference>
<reference evidence="4" key="2">
    <citation type="submission" date="2021-04" db="EMBL/GenBank/DDBJ databases">
        <authorList>
            <person name="Gilroy R."/>
        </authorList>
    </citation>
    <scope>NUCLEOTIDE SEQUENCE</scope>
    <source>
        <strain evidence="4">ChiSjej1B19-5720</strain>
    </source>
</reference>
<evidence type="ECO:0000259" key="3">
    <source>
        <dbReference type="Pfam" id="PF03109"/>
    </source>
</evidence>
<feature type="transmembrane region" description="Helical" evidence="2">
    <location>
        <begin position="501"/>
        <end position="521"/>
    </location>
</feature>
<dbReference type="CDD" id="cd05121">
    <property type="entry name" value="ABC1_ADCK3-like"/>
    <property type="match status" value="1"/>
</dbReference>
<dbReference type="Pfam" id="PF03109">
    <property type="entry name" value="ABC1"/>
    <property type="match status" value="1"/>
</dbReference>
<proteinExistence type="inferred from homology"/>
<keyword evidence="4" id="KW-0418">Kinase</keyword>
<dbReference type="EMBL" id="DWYZ01000314">
    <property type="protein sequence ID" value="HJB30362.1"/>
    <property type="molecule type" value="Genomic_DNA"/>
</dbReference>
<name>A0A9D2LVR0_9FIRM</name>
<gene>
    <name evidence="4" type="ORF">IAA06_16435</name>
</gene>
<comment type="caution">
    <text evidence="4">The sequence shown here is derived from an EMBL/GenBank/DDBJ whole genome shotgun (WGS) entry which is preliminary data.</text>
</comment>
<dbReference type="Proteomes" id="UP000823842">
    <property type="component" value="Unassembled WGS sequence"/>
</dbReference>
<evidence type="ECO:0000313" key="5">
    <source>
        <dbReference type="Proteomes" id="UP000823842"/>
    </source>
</evidence>
<keyword evidence="2" id="KW-0472">Membrane</keyword>
<dbReference type="AlphaFoldDB" id="A0A9D2LVR0"/>
<dbReference type="InterPro" id="IPR004147">
    <property type="entry name" value="ABC1_dom"/>
</dbReference>
<keyword evidence="2" id="KW-0812">Transmembrane</keyword>
<feature type="transmembrane region" description="Helical" evidence="2">
    <location>
        <begin position="469"/>
        <end position="489"/>
    </location>
</feature>
<dbReference type="PANTHER" id="PTHR10566">
    <property type="entry name" value="CHAPERONE-ACTIVITY OF BC1 COMPLEX CABC1 -RELATED"/>
    <property type="match status" value="1"/>
</dbReference>
<evidence type="ECO:0000256" key="2">
    <source>
        <dbReference type="SAM" id="Phobius"/>
    </source>
</evidence>
<reference evidence="4" key="1">
    <citation type="journal article" date="2021" name="PeerJ">
        <title>Extensive microbial diversity within the chicken gut microbiome revealed by metagenomics and culture.</title>
        <authorList>
            <person name="Gilroy R."/>
            <person name="Ravi A."/>
            <person name="Getino M."/>
            <person name="Pursley I."/>
            <person name="Horton D.L."/>
            <person name="Alikhan N.F."/>
            <person name="Baker D."/>
            <person name="Gharbi K."/>
            <person name="Hall N."/>
            <person name="Watson M."/>
            <person name="Adriaenssens E.M."/>
            <person name="Foster-Nyarko E."/>
            <person name="Jarju S."/>
            <person name="Secka A."/>
            <person name="Antonio M."/>
            <person name="Oren A."/>
            <person name="Chaudhuri R.R."/>
            <person name="La Ragione R."/>
            <person name="Hildebrand F."/>
            <person name="Pallen M.J."/>
        </authorList>
    </citation>
    <scope>NUCLEOTIDE SEQUENCE</scope>
    <source>
        <strain evidence="4">ChiSjej1B19-5720</strain>
    </source>
</reference>
<keyword evidence="2" id="KW-1133">Transmembrane helix</keyword>
<protein>
    <submittedName>
        <fullName evidence="4">AarF/ABC1/UbiB kinase family protein</fullName>
    </submittedName>
</protein>
<dbReference type="InterPro" id="IPR050154">
    <property type="entry name" value="UbiB_kinase"/>
</dbReference>
<dbReference type="GO" id="GO:0016301">
    <property type="term" value="F:kinase activity"/>
    <property type="evidence" value="ECO:0007669"/>
    <property type="project" value="UniProtKB-KW"/>
</dbReference>
<dbReference type="InterPro" id="IPR011009">
    <property type="entry name" value="Kinase-like_dom_sf"/>
</dbReference>
<evidence type="ECO:0000313" key="4">
    <source>
        <dbReference type="EMBL" id="HJB30362.1"/>
    </source>
</evidence>
<comment type="similarity">
    <text evidence="1">Belongs to the protein kinase superfamily. ADCK protein kinase family.</text>
</comment>
<sequence length="528" mass="59476">MSGSIEPIEYNSRLREITAVLRRHKITRGVTPKKLRLILEELGPTFIKLGQIMSMHSDILPKRYCDELMLLRTEVTPMPFQEVLDVIEESYGRSWKRVFSSIEKQPQGSASIAQVHAAVLRTGEKVVIKVQRKGVYEKMARDIALLHKAVKLLPPVSIKGMADLDLVLDEMWSVTRDEMNFLTEASNMEEFARRNKDVAFVGTPVLYQQYTTVHVLVMEYIDGCGIDDKEALLAQGYDLKEIGSKLVDNYIKQVMDDGFFHADPHSGNVKIRDGKIIWIDMGMMGRLTEHDREMIGKAVQGVALSDVGLIQQAVMALGEFKTRPDQRKLYEDIDGLLMKYGNVQMGQINVAEVMTDLMEVMKNNKIKMPHGLTMLARGLTHMEGVLADIAPDINMVEIATAHMSGEFLQNFDLKKELRSSGRSIAKSFRKALDIPSLVSDMMHGYLKGQAKVNLDLQVTDDLAQLLRRLVRNIVMGLWVMALLISSSIICTTDMTPKVMGIPALGAFGYLLAFVIVLYVFIKHMISRK</sequence>
<keyword evidence="4" id="KW-0808">Transferase</keyword>